<dbReference type="Proteomes" id="UP001604043">
    <property type="component" value="Unassembled WGS sequence"/>
</dbReference>
<feature type="region of interest" description="Disordered" evidence="1">
    <location>
        <begin position="1"/>
        <end position="67"/>
    </location>
</feature>
<evidence type="ECO:0000259" key="2">
    <source>
        <dbReference type="PROSITE" id="PS50995"/>
    </source>
</evidence>
<proteinExistence type="predicted"/>
<name>A0ABW6ZQ28_9HYPH</name>
<organism evidence="3 4">
    <name type="scientific">Xanthobacter aminoxidans</name>
    <dbReference type="NCBI Taxonomy" id="186280"/>
    <lineage>
        <taxon>Bacteria</taxon>
        <taxon>Pseudomonadati</taxon>
        <taxon>Pseudomonadota</taxon>
        <taxon>Alphaproteobacteria</taxon>
        <taxon>Hyphomicrobiales</taxon>
        <taxon>Xanthobacteraceae</taxon>
        <taxon>Xanthobacter</taxon>
    </lineage>
</organism>
<protein>
    <submittedName>
        <fullName evidence="3">MarR family transcriptional regulator</fullName>
    </submittedName>
</protein>
<dbReference type="PANTHER" id="PTHR33164:SF95">
    <property type="entry name" value="TRANSCRIPTIONAL REGULATOR"/>
    <property type="match status" value="1"/>
</dbReference>
<dbReference type="SMART" id="SM00347">
    <property type="entry name" value="HTH_MARR"/>
    <property type="match status" value="1"/>
</dbReference>
<dbReference type="PROSITE" id="PS50995">
    <property type="entry name" value="HTH_MARR_2"/>
    <property type="match status" value="1"/>
</dbReference>
<dbReference type="PANTHER" id="PTHR33164">
    <property type="entry name" value="TRANSCRIPTIONAL REGULATOR, MARR FAMILY"/>
    <property type="match status" value="1"/>
</dbReference>
<evidence type="ECO:0000313" key="4">
    <source>
        <dbReference type="Proteomes" id="UP001604043"/>
    </source>
</evidence>
<comment type="caution">
    <text evidence="3">The sequence shown here is derived from an EMBL/GenBank/DDBJ whole genome shotgun (WGS) entry which is preliminary data.</text>
</comment>
<evidence type="ECO:0000256" key="1">
    <source>
        <dbReference type="SAM" id="MobiDB-lite"/>
    </source>
</evidence>
<dbReference type="InterPro" id="IPR000835">
    <property type="entry name" value="HTH_MarR-typ"/>
</dbReference>
<dbReference type="InterPro" id="IPR039422">
    <property type="entry name" value="MarR/SlyA-like"/>
</dbReference>
<dbReference type="RefSeq" id="WP_394010045.1">
    <property type="nucleotide sequence ID" value="NZ_JBAFUR010000008.1"/>
</dbReference>
<dbReference type="EMBL" id="JBAFUR010000008">
    <property type="protein sequence ID" value="MFG1255000.1"/>
    <property type="molecule type" value="Genomic_DNA"/>
</dbReference>
<dbReference type="Gene3D" id="1.10.10.10">
    <property type="entry name" value="Winged helix-like DNA-binding domain superfamily/Winged helix DNA-binding domain"/>
    <property type="match status" value="1"/>
</dbReference>
<dbReference type="InterPro" id="IPR036390">
    <property type="entry name" value="WH_DNA-bd_sf"/>
</dbReference>
<dbReference type="SUPFAM" id="SSF46785">
    <property type="entry name" value="Winged helix' DNA-binding domain"/>
    <property type="match status" value="1"/>
</dbReference>
<sequence length="229" mass="26032">MTASGALDAKSAPGRDAARRRSLERKIQETKPSPEQRLTEAPKQAASSVEMDAKVQEMPPLRDASSPTMPLWERPGYLVRRLHQIHSAIFLEECKAFNITPVQYGLMTTLLQHSGSDQRTIGVEVGIDRTNVADVLERLSERGLVRRERSETDRRAMNAFLTEQGRALVGEMYGAMVRAQQRLLEPLDPEYRSAFLAMLTQLVEGNNHYSRAELKVDFRVRRRRGQEEE</sequence>
<dbReference type="PRINTS" id="PR00598">
    <property type="entry name" value="HTHMARR"/>
</dbReference>
<dbReference type="Pfam" id="PF12802">
    <property type="entry name" value="MarR_2"/>
    <property type="match status" value="1"/>
</dbReference>
<accession>A0ABW6ZQ28</accession>
<feature type="domain" description="HTH marR-type" evidence="2">
    <location>
        <begin position="75"/>
        <end position="204"/>
    </location>
</feature>
<keyword evidence="4" id="KW-1185">Reference proteome</keyword>
<feature type="compositionally biased region" description="Basic and acidic residues" evidence="1">
    <location>
        <begin position="16"/>
        <end position="40"/>
    </location>
</feature>
<dbReference type="InterPro" id="IPR036388">
    <property type="entry name" value="WH-like_DNA-bd_sf"/>
</dbReference>
<reference evidence="3 4" key="1">
    <citation type="submission" date="2024-02" db="EMBL/GenBank/DDBJ databases">
        <title>Expansion and revision of Xanthobacter and proposal of Roseixanthobacter gen. nov.</title>
        <authorList>
            <person name="Soltysiak M.P.M."/>
            <person name="Jalihal A."/>
            <person name="Ory A."/>
            <person name="Chrisophersen C."/>
            <person name="Lee A.D."/>
            <person name="Boulton J."/>
            <person name="Springer M."/>
        </authorList>
    </citation>
    <scope>NUCLEOTIDE SEQUENCE [LARGE SCALE GENOMIC DNA]</scope>
    <source>
        <strain evidence="3 4">CB5</strain>
    </source>
</reference>
<evidence type="ECO:0000313" key="3">
    <source>
        <dbReference type="EMBL" id="MFG1255000.1"/>
    </source>
</evidence>
<gene>
    <name evidence="3" type="ORF">V5F30_22520</name>
</gene>